<evidence type="ECO:0000313" key="5">
    <source>
        <dbReference type="RefSeq" id="XP_017771864.1"/>
    </source>
</evidence>
<evidence type="ECO:0000256" key="3">
    <source>
        <dbReference type="ARBA" id="ARBA00043970"/>
    </source>
</evidence>
<dbReference type="InterPro" id="IPR020373">
    <property type="entry name" value="Kgd4/YMR-31"/>
</dbReference>
<evidence type="ECO:0000313" key="6">
    <source>
        <dbReference type="RefSeq" id="XP_017771865.1"/>
    </source>
</evidence>
<sequence>MVLQMIQSRSIALGAKLRFPAIKFRYGGNKSAAPAHTIASPTASAPPAKAQAAASAASIYDFQLPLRYKRKPIEQEEIDYINRGGPA</sequence>
<dbReference type="RefSeq" id="XP_017771864.1">
    <property type="nucleotide sequence ID" value="XM_017916375.1"/>
</dbReference>
<dbReference type="RefSeq" id="XP_017771865.1">
    <property type="nucleotide sequence ID" value="XM_017916376.1"/>
</dbReference>
<reference evidence="5 6" key="1">
    <citation type="submission" date="2025-05" db="UniProtKB">
        <authorList>
            <consortium name="RefSeq"/>
        </authorList>
    </citation>
    <scope>IDENTIFICATION</scope>
    <source>
        <tissue evidence="5 6">Whole Larva</tissue>
    </source>
</reference>
<organism evidence="4 7">
    <name type="scientific">Nicrophorus vespilloides</name>
    <name type="common">Boreal carrion beetle</name>
    <dbReference type="NCBI Taxonomy" id="110193"/>
    <lineage>
        <taxon>Eukaryota</taxon>
        <taxon>Metazoa</taxon>
        <taxon>Ecdysozoa</taxon>
        <taxon>Arthropoda</taxon>
        <taxon>Hexapoda</taxon>
        <taxon>Insecta</taxon>
        <taxon>Pterygota</taxon>
        <taxon>Neoptera</taxon>
        <taxon>Endopterygota</taxon>
        <taxon>Coleoptera</taxon>
        <taxon>Polyphaga</taxon>
        <taxon>Staphyliniformia</taxon>
        <taxon>Silphidae</taxon>
        <taxon>Nicrophorinae</taxon>
        <taxon>Nicrophorus</taxon>
    </lineage>
</organism>
<name>A0ABM1MBB6_NICVS</name>
<evidence type="ECO:0000313" key="7">
    <source>
        <dbReference type="RefSeq" id="XP_017771866.1"/>
    </source>
</evidence>
<dbReference type="GeneID" id="108559195"/>
<keyword evidence="2" id="KW-0496">Mitochondrion</keyword>
<gene>
    <name evidence="5 6 7" type="primary">LOC108559195</name>
</gene>
<proteinExistence type="inferred from homology"/>
<accession>A0ABM1MBB6</accession>
<dbReference type="RefSeq" id="XP_017771866.1">
    <property type="nucleotide sequence ID" value="XM_017916377.1"/>
</dbReference>
<protein>
    <submittedName>
        <fullName evidence="5 6">Uncharacterized protein LOC108559195</fullName>
    </submittedName>
</protein>
<keyword evidence="4" id="KW-1185">Reference proteome</keyword>
<dbReference type="Pfam" id="PF10937">
    <property type="entry name" value="Kgd4-YMR31"/>
    <property type="match status" value="1"/>
</dbReference>
<comment type="subcellular location">
    <subcellularLocation>
        <location evidence="1">Mitochondrion</location>
    </subcellularLocation>
</comment>
<evidence type="ECO:0000256" key="1">
    <source>
        <dbReference type="ARBA" id="ARBA00004173"/>
    </source>
</evidence>
<comment type="similarity">
    <text evidence="3">Belongs to the alpha-ketoglutarate dehydrogenase component 4 family.</text>
</comment>
<evidence type="ECO:0000313" key="4">
    <source>
        <dbReference type="Proteomes" id="UP000695000"/>
    </source>
</evidence>
<dbReference type="Proteomes" id="UP000695000">
    <property type="component" value="Unplaced"/>
</dbReference>
<evidence type="ECO:0000256" key="2">
    <source>
        <dbReference type="ARBA" id="ARBA00023128"/>
    </source>
</evidence>